<dbReference type="EMBL" id="CP022540">
    <property type="protein sequence ID" value="ASP22871.1"/>
    <property type="molecule type" value="Genomic_DNA"/>
</dbReference>
<reference evidence="2 3" key="1">
    <citation type="submission" date="2017-07" db="EMBL/GenBank/DDBJ databases">
        <title>Genome Sequence of Antarctobacter heliothermus Strain SMS3 Isolated from a culture of the Diatom Skeletonema marinoi.</title>
        <authorList>
            <person name="Topel M."/>
            <person name="Pinder M.I.M."/>
            <person name="Johansson O.N."/>
            <person name="Kourtchenko O."/>
            <person name="Godhe A."/>
            <person name="Clarke A.K."/>
        </authorList>
    </citation>
    <scope>NUCLEOTIDE SEQUENCE [LARGE SCALE GENOMIC DNA]</scope>
    <source>
        <strain evidence="2 3">SMS3</strain>
    </source>
</reference>
<dbReference type="InterPro" id="IPR018919">
    <property type="entry name" value="DUF2484"/>
</dbReference>
<dbReference type="Proteomes" id="UP000203589">
    <property type="component" value="Chromosome"/>
</dbReference>
<dbReference type="OrthoDB" id="7862849at2"/>
<evidence type="ECO:0000313" key="2">
    <source>
        <dbReference type="EMBL" id="ASP22871.1"/>
    </source>
</evidence>
<accession>A0A222EA83</accession>
<keyword evidence="1" id="KW-1133">Transmembrane helix</keyword>
<gene>
    <name evidence="2" type="ORF">ANTHELSMS3_04267</name>
</gene>
<protein>
    <recommendedName>
        <fullName evidence="4">DUF2484 family protein</fullName>
    </recommendedName>
</protein>
<dbReference type="KEGG" id="aht:ANTHELSMS3_04267"/>
<sequence>MSVSLILACAWALLANVLAMLPSRDNHWTRAYVLIALGIPLVGFVTYQNGPWVGLFVLFAGMSVLRWPVRYMFRWMRQTAAR</sequence>
<feature type="transmembrane region" description="Helical" evidence="1">
    <location>
        <begin position="52"/>
        <end position="69"/>
    </location>
</feature>
<name>A0A222EA83_9RHOB</name>
<evidence type="ECO:0008006" key="4">
    <source>
        <dbReference type="Google" id="ProtNLM"/>
    </source>
</evidence>
<evidence type="ECO:0000256" key="1">
    <source>
        <dbReference type="SAM" id="Phobius"/>
    </source>
</evidence>
<organism evidence="2 3">
    <name type="scientific">Antarctobacter heliothermus</name>
    <dbReference type="NCBI Taxonomy" id="74033"/>
    <lineage>
        <taxon>Bacteria</taxon>
        <taxon>Pseudomonadati</taxon>
        <taxon>Pseudomonadota</taxon>
        <taxon>Alphaproteobacteria</taxon>
        <taxon>Rhodobacterales</taxon>
        <taxon>Roseobacteraceae</taxon>
        <taxon>Antarctobacter</taxon>
    </lineage>
</organism>
<keyword evidence="1" id="KW-0472">Membrane</keyword>
<proteinExistence type="predicted"/>
<dbReference type="RefSeq" id="WP_094036573.1">
    <property type="nucleotide sequence ID" value="NZ_CP022540.1"/>
</dbReference>
<evidence type="ECO:0000313" key="3">
    <source>
        <dbReference type="Proteomes" id="UP000203589"/>
    </source>
</evidence>
<dbReference type="AlphaFoldDB" id="A0A222EA83"/>
<keyword evidence="1" id="KW-0812">Transmembrane</keyword>
<keyword evidence="3" id="KW-1185">Reference proteome</keyword>
<dbReference type="Pfam" id="PF10658">
    <property type="entry name" value="DUF2484"/>
    <property type="match status" value="1"/>
</dbReference>
<feature type="transmembrane region" description="Helical" evidence="1">
    <location>
        <begin position="29"/>
        <end position="47"/>
    </location>
</feature>